<keyword evidence="3" id="KW-1185">Reference proteome</keyword>
<dbReference type="Proteomes" id="UP000297245">
    <property type="component" value="Unassembled WGS sequence"/>
</dbReference>
<protein>
    <submittedName>
        <fullName evidence="2">Uncharacterized protein</fullName>
    </submittedName>
</protein>
<gene>
    <name evidence="2" type="ORF">K435DRAFT_837445</name>
</gene>
<dbReference type="AlphaFoldDB" id="A0A4S8MCW6"/>
<feature type="region of interest" description="Disordered" evidence="1">
    <location>
        <begin position="365"/>
        <end position="389"/>
    </location>
</feature>
<evidence type="ECO:0000313" key="2">
    <source>
        <dbReference type="EMBL" id="THV00172.1"/>
    </source>
</evidence>
<proteinExistence type="predicted"/>
<name>A0A4S8MCW6_DENBC</name>
<dbReference type="OrthoDB" id="2788229at2759"/>
<evidence type="ECO:0000313" key="3">
    <source>
        <dbReference type="Proteomes" id="UP000297245"/>
    </source>
</evidence>
<dbReference type="EMBL" id="ML179108">
    <property type="protein sequence ID" value="THV00172.1"/>
    <property type="molecule type" value="Genomic_DNA"/>
</dbReference>
<evidence type="ECO:0000256" key="1">
    <source>
        <dbReference type="SAM" id="MobiDB-lite"/>
    </source>
</evidence>
<dbReference type="SUPFAM" id="SSF52047">
    <property type="entry name" value="RNI-like"/>
    <property type="match status" value="1"/>
</dbReference>
<sequence>MDSNHIPDLPQELVDTFIDYIHDQQAQSSSDDNGVPVPTLKSCALVCKAWLPRARKHLFHTLYIGRNLIASSRQNARKKGVQNSKCLGSLLSDPSCLPPQICSLVRKLVIRNYVLITSITTEYDNGFGRLPFTSLQEIELHNNRYAQRIKIDTRSFAELVKKNSQTLEALRLIGLQFRSGREFTDVFKALRDPVQHSKRFRSLEIRSLGISNVSDHVDEPSQGVVNPLDTPTDGHSEETIAAPLELRVLKYCYSSSYTTFFLQSPTSEPLFHLTSLQELVLLNPDTLDHLRILEPCKNSLVKLVLSATAFLQSSFPPILATHLSSLTCLRNLELQGLSLGSETEVSFINVVASALLDFSAPPVHDNLPGGDSGSGSGSSSQEGEDHSASNDNDLCLTLRFLPVLSLLGVQWYGEQARVLDDTLSGLVRAYGIGPPEPETVASSSMLELGSANDSPRTVGPKSLWQENNPIRRHRHLKRIWIIVSRETCDVNMGVVEALFPRLKEVGVGCGSNRGPGVLVTFELEKLEF</sequence>
<reference evidence="2 3" key="1">
    <citation type="journal article" date="2019" name="Nat. Ecol. Evol.">
        <title>Megaphylogeny resolves global patterns of mushroom evolution.</title>
        <authorList>
            <person name="Varga T."/>
            <person name="Krizsan K."/>
            <person name="Foldi C."/>
            <person name="Dima B."/>
            <person name="Sanchez-Garcia M."/>
            <person name="Sanchez-Ramirez S."/>
            <person name="Szollosi G.J."/>
            <person name="Szarkandi J.G."/>
            <person name="Papp V."/>
            <person name="Albert L."/>
            <person name="Andreopoulos W."/>
            <person name="Angelini C."/>
            <person name="Antonin V."/>
            <person name="Barry K.W."/>
            <person name="Bougher N.L."/>
            <person name="Buchanan P."/>
            <person name="Buyck B."/>
            <person name="Bense V."/>
            <person name="Catcheside P."/>
            <person name="Chovatia M."/>
            <person name="Cooper J."/>
            <person name="Damon W."/>
            <person name="Desjardin D."/>
            <person name="Finy P."/>
            <person name="Geml J."/>
            <person name="Haridas S."/>
            <person name="Hughes K."/>
            <person name="Justo A."/>
            <person name="Karasinski D."/>
            <person name="Kautmanova I."/>
            <person name="Kiss B."/>
            <person name="Kocsube S."/>
            <person name="Kotiranta H."/>
            <person name="LaButti K.M."/>
            <person name="Lechner B.E."/>
            <person name="Liimatainen K."/>
            <person name="Lipzen A."/>
            <person name="Lukacs Z."/>
            <person name="Mihaltcheva S."/>
            <person name="Morgado L.N."/>
            <person name="Niskanen T."/>
            <person name="Noordeloos M.E."/>
            <person name="Ohm R.A."/>
            <person name="Ortiz-Santana B."/>
            <person name="Ovrebo C."/>
            <person name="Racz N."/>
            <person name="Riley R."/>
            <person name="Savchenko A."/>
            <person name="Shiryaev A."/>
            <person name="Soop K."/>
            <person name="Spirin V."/>
            <person name="Szebenyi C."/>
            <person name="Tomsovsky M."/>
            <person name="Tulloss R.E."/>
            <person name="Uehling J."/>
            <person name="Grigoriev I.V."/>
            <person name="Vagvolgyi C."/>
            <person name="Papp T."/>
            <person name="Martin F.M."/>
            <person name="Miettinen O."/>
            <person name="Hibbett D.S."/>
            <person name="Nagy L.G."/>
        </authorList>
    </citation>
    <scope>NUCLEOTIDE SEQUENCE [LARGE SCALE GENOMIC DNA]</scope>
    <source>
        <strain evidence="2 3">CBS 962.96</strain>
    </source>
</reference>
<organism evidence="2 3">
    <name type="scientific">Dendrothele bispora (strain CBS 962.96)</name>
    <dbReference type="NCBI Taxonomy" id="1314807"/>
    <lineage>
        <taxon>Eukaryota</taxon>
        <taxon>Fungi</taxon>
        <taxon>Dikarya</taxon>
        <taxon>Basidiomycota</taxon>
        <taxon>Agaricomycotina</taxon>
        <taxon>Agaricomycetes</taxon>
        <taxon>Agaricomycetidae</taxon>
        <taxon>Agaricales</taxon>
        <taxon>Agaricales incertae sedis</taxon>
        <taxon>Dendrothele</taxon>
    </lineage>
</organism>
<accession>A0A4S8MCW6</accession>